<dbReference type="PANTHER" id="PTHR47963:SF8">
    <property type="entry name" value="ATP-DEPENDENT RNA HELICASE DEAD"/>
    <property type="match status" value="1"/>
</dbReference>
<feature type="compositionally biased region" description="Low complexity" evidence="7">
    <location>
        <begin position="590"/>
        <end position="608"/>
    </location>
</feature>
<keyword evidence="4 6" id="KW-0347">Helicase</keyword>
<keyword evidence="5 6" id="KW-0067">ATP-binding</keyword>
<dbReference type="InterPro" id="IPR050547">
    <property type="entry name" value="DEAD_box_RNA_helicases"/>
</dbReference>
<dbReference type="SMART" id="SM00487">
    <property type="entry name" value="DEXDc"/>
    <property type="match status" value="1"/>
</dbReference>
<comment type="similarity">
    <text evidence="6">Belongs to the DEAD box helicase family.</text>
</comment>
<dbReference type="GO" id="GO:0005524">
    <property type="term" value="F:ATP binding"/>
    <property type="evidence" value="ECO:0007669"/>
    <property type="project" value="UniProtKB-KW"/>
</dbReference>
<dbReference type="PROSITE" id="PS00039">
    <property type="entry name" value="DEAD_ATP_HELICASE"/>
    <property type="match status" value="1"/>
</dbReference>
<dbReference type="GO" id="GO:0005829">
    <property type="term" value="C:cytosol"/>
    <property type="evidence" value="ECO:0007669"/>
    <property type="project" value="TreeGrafter"/>
</dbReference>
<evidence type="ECO:0000256" key="2">
    <source>
        <dbReference type="ARBA" id="ARBA00022741"/>
    </source>
</evidence>
<reference evidence="10 11" key="1">
    <citation type="submission" date="2019-10" db="EMBL/GenBank/DDBJ databases">
        <title>Actinomadura rubteroloni sp. nov. and Actinomadura macrotermitis sp. nov., isolated from the gut of fungus growing-termite Macrotermes natalensis.</title>
        <authorList>
            <person name="Benndorf R."/>
            <person name="Martin K."/>
            <person name="Kuefner M."/>
            <person name="De Beer W."/>
            <person name="Kaster A.-K."/>
            <person name="Vollmers J."/>
            <person name="Poulsen M."/>
            <person name="Beemelmanns C."/>
        </authorList>
    </citation>
    <scope>NUCLEOTIDE SEQUENCE [LARGE SCALE GENOMIC DNA]</scope>
    <source>
        <strain evidence="10 11">RB68</strain>
    </source>
</reference>
<evidence type="ECO:0000256" key="6">
    <source>
        <dbReference type="RuleBase" id="RU000492"/>
    </source>
</evidence>
<dbReference type="InterPro" id="IPR001650">
    <property type="entry name" value="Helicase_C-like"/>
</dbReference>
<feature type="region of interest" description="Disordered" evidence="7">
    <location>
        <begin position="364"/>
        <end position="443"/>
    </location>
</feature>
<feature type="region of interest" description="Disordered" evidence="7">
    <location>
        <begin position="466"/>
        <end position="527"/>
    </location>
</feature>
<accession>A0A7K0BR30</accession>
<dbReference type="Proteomes" id="UP000487268">
    <property type="component" value="Unassembled WGS sequence"/>
</dbReference>
<evidence type="ECO:0000256" key="3">
    <source>
        <dbReference type="ARBA" id="ARBA00022801"/>
    </source>
</evidence>
<feature type="domain" description="Helicase C-terminal" evidence="9">
    <location>
        <begin position="209"/>
        <end position="357"/>
    </location>
</feature>
<evidence type="ECO:0000313" key="10">
    <source>
        <dbReference type="EMBL" id="MQY03577.1"/>
    </source>
</evidence>
<dbReference type="GO" id="GO:0005840">
    <property type="term" value="C:ribosome"/>
    <property type="evidence" value="ECO:0007669"/>
    <property type="project" value="TreeGrafter"/>
</dbReference>
<evidence type="ECO:0000256" key="7">
    <source>
        <dbReference type="SAM" id="MobiDB-lite"/>
    </source>
</evidence>
<name>A0A7K0BR30_9ACTN</name>
<evidence type="ECO:0000256" key="1">
    <source>
        <dbReference type="ARBA" id="ARBA00012552"/>
    </source>
</evidence>
<feature type="compositionally biased region" description="Low complexity" evidence="7">
    <location>
        <begin position="655"/>
        <end position="670"/>
    </location>
</feature>
<feature type="compositionally biased region" description="Basic residues" evidence="7">
    <location>
        <begin position="420"/>
        <end position="430"/>
    </location>
</feature>
<dbReference type="InterPro" id="IPR027417">
    <property type="entry name" value="P-loop_NTPase"/>
</dbReference>
<dbReference type="AlphaFoldDB" id="A0A7K0BR30"/>
<organism evidence="10 11">
    <name type="scientific">Actinomadura macrotermitis</name>
    <dbReference type="NCBI Taxonomy" id="2585200"/>
    <lineage>
        <taxon>Bacteria</taxon>
        <taxon>Bacillati</taxon>
        <taxon>Actinomycetota</taxon>
        <taxon>Actinomycetes</taxon>
        <taxon>Streptosporangiales</taxon>
        <taxon>Thermomonosporaceae</taxon>
        <taxon>Actinomadura</taxon>
    </lineage>
</organism>
<dbReference type="PROSITE" id="PS51194">
    <property type="entry name" value="HELICASE_CTER"/>
    <property type="match status" value="1"/>
</dbReference>
<dbReference type="PANTHER" id="PTHR47963">
    <property type="entry name" value="DEAD-BOX ATP-DEPENDENT RNA HELICASE 47, MITOCHONDRIAL"/>
    <property type="match status" value="1"/>
</dbReference>
<dbReference type="Pfam" id="PF00271">
    <property type="entry name" value="Helicase_C"/>
    <property type="match status" value="1"/>
</dbReference>
<dbReference type="GO" id="GO:0009409">
    <property type="term" value="P:response to cold"/>
    <property type="evidence" value="ECO:0007669"/>
    <property type="project" value="TreeGrafter"/>
</dbReference>
<dbReference type="Gene3D" id="3.40.50.300">
    <property type="entry name" value="P-loop containing nucleotide triphosphate hydrolases"/>
    <property type="match status" value="2"/>
</dbReference>
<dbReference type="CDD" id="cd18787">
    <property type="entry name" value="SF2_C_DEAD"/>
    <property type="match status" value="1"/>
</dbReference>
<evidence type="ECO:0000259" key="8">
    <source>
        <dbReference type="PROSITE" id="PS51192"/>
    </source>
</evidence>
<dbReference type="GO" id="GO:0016787">
    <property type="term" value="F:hydrolase activity"/>
    <property type="evidence" value="ECO:0007669"/>
    <property type="project" value="UniProtKB-KW"/>
</dbReference>
<feature type="compositionally biased region" description="Low complexity" evidence="7">
    <location>
        <begin position="483"/>
        <end position="503"/>
    </location>
</feature>
<sequence length="709" mass="76149">MDAFPIQELALPIAIGGHDIIGQARTGTGKTLAFGVALLQRITHGGKKPQALVVAPTRELASQVTDDLLVAGGKLGTRVLSVYGGRAYEPQIEALKEGVDVVVGTPGRLLDLVKQKHLDLSEVGVLVLDEADRMLDLGFLPDIERIVERIPAKRQTMLFSATMPGEIVALSRRYLTRPTNVRAESHAESEATPQVVQHVFQAHQMDKPEMLARLLQAEGRGLTMVFCQTKRACDRVAADLVQRGFDAAAVHGDLGQSQRERALRAFRNGKIDILVATDVAARGLDVDDVTHVVNYECPDSADTYVHRIGRTGRAGKEGISVTLVDWSDLSRWKLINGALGLDFATPEETYSTSEHFFATLGIPAGTTGKLPKAQRHERAGLDAEELEDIGETGKTRSTTPRGVDRGRDRDRDREEERPARPRRKRSRTRTRNGQPVEATAEAPVVEAAAAEAAVIEAPVVEATVTEEAPAKRTRRRVTKTEETAAPAEAPVVENTVVESPVVEATVTEEAPAKRTRRRSTKAADAEAVVEAPVVESAVAETVAEEAPAKRTRRRATKTDETAAPAEAPVVEGTAVEEAPVKRTRRRAAKPAEAAVAESTVVEAPVAESTVAENTVTEEAPAKRTRRRAPKATETAAPAEVQAEEAPAKRTRRPAAKAPVVEAAADEAPAKPARRRAAKPAESDEAPAARTAAPRRRAAKTGGKVSSLNT</sequence>
<feature type="compositionally biased region" description="Low complexity" evidence="7">
    <location>
        <begin position="561"/>
        <end position="577"/>
    </location>
</feature>
<dbReference type="CDD" id="cd00268">
    <property type="entry name" value="DEADc"/>
    <property type="match status" value="1"/>
</dbReference>
<dbReference type="InterPro" id="IPR044742">
    <property type="entry name" value="DEAD/DEAH_RhlB"/>
</dbReference>
<keyword evidence="2 6" id="KW-0547">Nucleotide-binding</keyword>
<evidence type="ECO:0000256" key="5">
    <source>
        <dbReference type="ARBA" id="ARBA00022840"/>
    </source>
</evidence>
<comment type="caution">
    <text evidence="10">The sequence shown here is derived from an EMBL/GenBank/DDBJ whole genome shotgun (WGS) entry which is preliminary data.</text>
</comment>
<feature type="region of interest" description="Disordered" evidence="7">
    <location>
        <begin position="542"/>
        <end position="709"/>
    </location>
</feature>
<protein>
    <recommendedName>
        <fullName evidence="1">RNA helicase</fullName>
        <ecNumber evidence="1">3.6.4.13</ecNumber>
    </recommendedName>
</protein>
<dbReference type="Pfam" id="PF00270">
    <property type="entry name" value="DEAD"/>
    <property type="match status" value="1"/>
</dbReference>
<dbReference type="EMBL" id="WEGH01000001">
    <property type="protein sequence ID" value="MQY03577.1"/>
    <property type="molecule type" value="Genomic_DNA"/>
</dbReference>
<keyword evidence="11" id="KW-1185">Reference proteome</keyword>
<dbReference type="RefSeq" id="WP_328593916.1">
    <property type="nucleotide sequence ID" value="NZ_WEGH01000001.1"/>
</dbReference>
<dbReference type="EC" id="3.6.4.13" evidence="1"/>
<feature type="compositionally biased region" description="Low complexity" evidence="7">
    <location>
        <begin position="631"/>
        <end position="644"/>
    </location>
</feature>
<feature type="compositionally biased region" description="Low complexity" evidence="7">
    <location>
        <begin position="431"/>
        <end position="443"/>
    </location>
</feature>
<keyword evidence="3 6" id="KW-0378">Hydrolase</keyword>
<dbReference type="GO" id="GO:0033592">
    <property type="term" value="F:RNA strand annealing activity"/>
    <property type="evidence" value="ECO:0007669"/>
    <property type="project" value="TreeGrafter"/>
</dbReference>
<dbReference type="SUPFAM" id="SSF52540">
    <property type="entry name" value="P-loop containing nucleoside triphosphate hydrolases"/>
    <property type="match status" value="1"/>
</dbReference>
<gene>
    <name evidence="10" type="primary">cshA</name>
    <name evidence="10" type="ORF">ACRB68_16210</name>
</gene>
<dbReference type="InterPro" id="IPR014001">
    <property type="entry name" value="Helicase_ATP-bd"/>
</dbReference>
<feature type="compositionally biased region" description="Basic and acidic residues" evidence="7">
    <location>
        <begin position="402"/>
        <end position="419"/>
    </location>
</feature>
<dbReference type="InterPro" id="IPR011545">
    <property type="entry name" value="DEAD/DEAH_box_helicase_dom"/>
</dbReference>
<evidence type="ECO:0000259" key="9">
    <source>
        <dbReference type="PROSITE" id="PS51194"/>
    </source>
</evidence>
<evidence type="ECO:0000256" key="4">
    <source>
        <dbReference type="ARBA" id="ARBA00022806"/>
    </source>
</evidence>
<feature type="domain" description="Helicase ATP-binding" evidence="8">
    <location>
        <begin position="11"/>
        <end position="181"/>
    </location>
</feature>
<dbReference type="InterPro" id="IPR000629">
    <property type="entry name" value="RNA-helicase_DEAD-box_CS"/>
</dbReference>
<dbReference type="GO" id="GO:0003724">
    <property type="term" value="F:RNA helicase activity"/>
    <property type="evidence" value="ECO:0007669"/>
    <property type="project" value="UniProtKB-EC"/>
</dbReference>
<proteinExistence type="inferred from homology"/>
<dbReference type="SMART" id="SM00490">
    <property type="entry name" value="HELICc"/>
    <property type="match status" value="1"/>
</dbReference>
<evidence type="ECO:0000313" key="11">
    <source>
        <dbReference type="Proteomes" id="UP000487268"/>
    </source>
</evidence>
<dbReference type="PROSITE" id="PS51192">
    <property type="entry name" value="HELICASE_ATP_BIND_1"/>
    <property type="match status" value="1"/>
</dbReference>